<gene>
    <name evidence="5" type="ORF">IPV69_25090</name>
</gene>
<evidence type="ECO:0008006" key="7">
    <source>
        <dbReference type="Google" id="ProtNLM"/>
    </source>
</evidence>
<dbReference type="GO" id="GO:0008374">
    <property type="term" value="F:O-acyltransferase activity"/>
    <property type="evidence" value="ECO:0007669"/>
    <property type="project" value="TreeGrafter"/>
</dbReference>
<dbReference type="EMBL" id="CP063458">
    <property type="protein sequence ID" value="QOV89434.1"/>
    <property type="molecule type" value="Genomic_DNA"/>
</dbReference>
<proteinExistence type="inferred from homology"/>
<dbReference type="SUPFAM" id="SSF51161">
    <property type="entry name" value="Trimeric LpxA-like enzymes"/>
    <property type="match status" value="1"/>
</dbReference>
<organism evidence="5 6">
    <name type="scientific">Humisphaera borealis</name>
    <dbReference type="NCBI Taxonomy" id="2807512"/>
    <lineage>
        <taxon>Bacteria</taxon>
        <taxon>Pseudomonadati</taxon>
        <taxon>Planctomycetota</taxon>
        <taxon>Phycisphaerae</taxon>
        <taxon>Tepidisphaerales</taxon>
        <taxon>Tepidisphaeraceae</taxon>
        <taxon>Humisphaera</taxon>
    </lineage>
</organism>
<keyword evidence="6" id="KW-1185">Reference proteome</keyword>
<evidence type="ECO:0000256" key="2">
    <source>
        <dbReference type="ARBA" id="ARBA00022679"/>
    </source>
</evidence>
<dbReference type="PROSITE" id="PS00101">
    <property type="entry name" value="HEXAPEP_TRANSFERASES"/>
    <property type="match status" value="1"/>
</dbReference>
<keyword evidence="3" id="KW-0677">Repeat</keyword>
<dbReference type="InterPro" id="IPR011004">
    <property type="entry name" value="Trimer_LpxA-like_sf"/>
</dbReference>
<evidence type="ECO:0000256" key="1">
    <source>
        <dbReference type="ARBA" id="ARBA00007274"/>
    </source>
</evidence>
<dbReference type="PANTHER" id="PTHR23416">
    <property type="entry name" value="SIALIC ACID SYNTHASE-RELATED"/>
    <property type="match status" value="1"/>
</dbReference>
<accession>A0A7M2WVS7</accession>
<keyword evidence="4" id="KW-0012">Acyltransferase</keyword>
<dbReference type="Pfam" id="PF14602">
    <property type="entry name" value="Hexapep_2"/>
    <property type="match status" value="1"/>
</dbReference>
<keyword evidence="2" id="KW-0808">Transferase</keyword>
<dbReference type="Gene3D" id="2.160.10.10">
    <property type="entry name" value="Hexapeptide repeat proteins"/>
    <property type="match status" value="1"/>
</dbReference>
<dbReference type="AlphaFoldDB" id="A0A7M2WVS7"/>
<dbReference type="Proteomes" id="UP000593765">
    <property type="component" value="Chromosome"/>
</dbReference>
<dbReference type="KEGG" id="hbs:IPV69_25090"/>
<dbReference type="RefSeq" id="WP_206292474.1">
    <property type="nucleotide sequence ID" value="NZ_CP063458.1"/>
</dbReference>
<reference evidence="5 6" key="1">
    <citation type="submission" date="2020-10" db="EMBL/GenBank/DDBJ databases">
        <title>Wide distribution of Phycisphaera-like planctomycetes from WD2101 soil group in peatlands and genome analysis of the first cultivated representative.</title>
        <authorList>
            <person name="Dedysh S.N."/>
            <person name="Beletsky A.V."/>
            <person name="Ivanova A."/>
            <person name="Kulichevskaya I.S."/>
            <person name="Suzina N.E."/>
            <person name="Philippov D.A."/>
            <person name="Rakitin A.L."/>
            <person name="Mardanov A.V."/>
            <person name="Ravin N.V."/>
        </authorList>
    </citation>
    <scope>NUCLEOTIDE SEQUENCE [LARGE SCALE GENOMIC DNA]</scope>
    <source>
        <strain evidence="5 6">M1803</strain>
    </source>
</reference>
<evidence type="ECO:0000256" key="3">
    <source>
        <dbReference type="ARBA" id="ARBA00022737"/>
    </source>
</evidence>
<evidence type="ECO:0000313" key="6">
    <source>
        <dbReference type="Proteomes" id="UP000593765"/>
    </source>
</evidence>
<dbReference type="InterPro" id="IPR018357">
    <property type="entry name" value="Hexapep_transf_CS"/>
</dbReference>
<evidence type="ECO:0000256" key="4">
    <source>
        <dbReference type="ARBA" id="ARBA00023315"/>
    </source>
</evidence>
<sequence length="186" mass="20049">MSISKQPSSLAAMSWRKRVRNFFRRRVTIDRTARLTPKHNIRLGRRALICEYVIIRAGDAPVLIGAFSQIGPFTVILAGSGVSIGEAVMIGPHCVLAAGNHDYRQLDLRMRSAGALSRGPIVIEDDVWIGANVTITDGVRIGQGAVVGANAVVTRDVDPFDIVAGVPARVIGNRKQLAEERLESAA</sequence>
<comment type="similarity">
    <text evidence="1">Belongs to the transferase hexapeptide repeat family.</text>
</comment>
<dbReference type="CDD" id="cd04647">
    <property type="entry name" value="LbH_MAT_like"/>
    <property type="match status" value="1"/>
</dbReference>
<dbReference type="InterPro" id="IPR051159">
    <property type="entry name" value="Hexapeptide_acetyltransf"/>
</dbReference>
<protein>
    <recommendedName>
        <fullName evidence="7">Acyltransferase</fullName>
    </recommendedName>
</protein>
<dbReference type="InterPro" id="IPR001451">
    <property type="entry name" value="Hexapep"/>
</dbReference>
<dbReference type="GO" id="GO:0005829">
    <property type="term" value="C:cytosol"/>
    <property type="evidence" value="ECO:0007669"/>
    <property type="project" value="TreeGrafter"/>
</dbReference>
<evidence type="ECO:0000313" key="5">
    <source>
        <dbReference type="EMBL" id="QOV89434.1"/>
    </source>
</evidence>
<name>A0A7M2WVS7_9BACT</name>
<dbReference type="PANTHER" id="PTHR23416:SF23">
    <property type="entry name" value="ACETYLTRANSFERASE C18B11.09C-RELATED"/>
    <property type="match status" value="1"/>
</dbReference>